<dbReference type="EMBL" id="AEEC02000001">
    <property type="protein sequence ID" value="EOA06885.1"/>
    <property type="molecule type" value="Genomic_DNA"/>
</dbReference>
<gene>
    <name evidence="1" type="ORF">HFRIS_001195</name>
</gene>
<evidence type="ECO:0000313" key="1">
    <source>
        <dbReference type="EMBL" id="EOA06885.1"/>
    </source>
</evidence>
<accession>A0AAI9IIV8</accession>
<dbReference type="Proteomes" id="UP000006772">
    <property type="component" value="Unassembled WGS sequence"/>
</dbReference>
<dbReference type="AlphaFoldDB" id="A0AAI9IIV8"/>
<sequence>MDPPFDHDFVGQFFQTYKLKEEIVLVFSTITVDLACHACAPYLSFFEFVKLEDGWNLKIYDIAAYKAGSWGKPPDLRIKVIGEEKYAVVMEYGDMAQGWTVTITSIHARVGDSFKEIFNLLTGQGYPEGNGWTGLISIIPTTMGFHDIEVRREGVPGPENLMFLDSANDFKADVADYDGKVRASDTFKFDGQRYRRESPISSYR</sequence>
<evidence type="ECO:0000313" key="2">
    <source>
        <dbReference type="Proteomes" id="UP000006772"/>
    </source>
</evidence>
<reference evidence="1 2" key="1">
    <citation type="journal article" date="2013" name="Front. Microbiol.">
        <title>The genome of the endophytic bacterium H. frisingense GSF30(T) identifies diverse strategies in the Herbaspirillum genus to interact with plants.</title>
        <authorList>
            <person name="Straub D."/>
            <person name="Rothballer M."/>
            <person name="Hartmann A."/>
            <person name="Ludewig U."/>
        </authorList>
    </citation>
    <scope>NUCLEOTIDE SEQUENCE [LARGE SCALE GENOMIC DNA]</scope>
    <source>
        <strain evidence="1 2">GSF30</strain>
    </source>
</reference>
<name>A0AAI9IIV8_9BURK</name>
<comment type="caution">
    <text evidence="1">The sequence shown here is derived from an EMBL/GenBank/DDBJ whole genome shotgun (WGS) entry which is preliminary data.</text>
</comment>
<protein>
    <submittedName>
        <fullName evidence="1">Uncharacterized protein</fullName>
    </submittedName>
</protein>
<proteinExistence type="predicted"/>
<organism evidence="1 2">
    <name type="scientific">Herbaspirillum frisingense GSF30</name>
    <dbReference type="NCBI Taxonomy" id="864073"/>
    <lineage>
        <taxon>Bacteria</taxon>
        <taxon>Pseudomonadati</taxon>
        <taxon>Pseudomonadota</taxon>
        <taxon>Betaproteobacteria</taxon>
        <taxon>Burkholderiales</taxon>
        <taxon>Oxalobacteraceae</taxon>
        <taxon>Herbaspirillum</taxon>
    </lineage>
</organism>